<dbReference type="Gene3D" id="2.30.110.10">
    <property type="entry name" value="Electron Transport, Fmn-binding Protein, Chain A"/>
    <property type="match status" value="1"/>
</dbReference>
<name>A0A645II88_9ZZZZ</name>
<dbReference type="InterPro" id="IPR012349">
    <property type="entry name" value="Split_barrel_FMN-bd"/>
</dbReference>
<dbReference type="EMBL" id="VSSQ01114834">
    <property type="protein sequence ID" value="MPN50552.1"/>
    <property type="molecule type" value="Genomic_DNA"/>
</dbReference>
<gene>
    <name evidence="1" type="primary">flr_18</name>
    <name evidence="1" type="ORF">SDC9_198179</name>
</gene>
<reference evidence="1" key="1">
    <citation type="submission" date="2019-08" db="EMBL/GenBank/DDBJ databases">
        <authorList>
            <person name="Kucharzyk K."/>
            <person name="Murdoch R.W."/>
            <person name="Higgins S."/>
            <person name="Loffler F."/>
        </authorList>
    </citation>
    <scope>NUCLEOTIDE SEQUENCE</scope>
</reference>
<evidence type="ECO:0000313" key="1">
    <source>
        <dbReference type="EMBL" id="MPN50552.1"/>
    </source>
</evidence>
<organism evidence="1">
    <name type="scientific">bioreactor metagenome</name>
    <dbReference type="NCBI Taxonomy" id="1076179"/>
    <lineage>
        <taxon>unclassified sequences</taxon>
        <taxon>metagenomes</taxon>
        <taxon>ecological metagenomes</taxon>
    </lineage>
</organism>
<sequence length="76" mass="8248">MECNVIDIFQISEHTQIIGEILDIKVDDSCINNSGLPDIDKIKPLLFDPAASQYHVAGTAAGQAFSVGKVFLTKDK</sequence>
<proteinExistence type="predicted"/>
<protein>
    <submittedName>
        <fullName evidence="1">Flavoredoxin</fullName>
    </submittedName>
</protein>
<accession>A0A645II88</accession>
<dbReference type="SUPFAM" id="SSF50475">
    <property type="entry name" value="FMN-binding split barrel"/>
    <property type="match status" value="1"/>
</dbReference>
<comment type="caution">
    <text evidence="1">The sequence shown here is derived from an EMBL/GenBank/DDBJ whole genome shotgun (WGS) entry which is preliminary data.</text>
</comment>
<dbReference type="AlphaFoldDB" id="A0A645II88"/>